<dbReference type="EMBL" id="AP022564">
    <property type="protein sequence ID" value="BBX23262.1"/>
    <property type="molecule type" value="Genomic_DNA"/>
</dbReference>
<evidence type="ECO:0000256" key="1">
    <source>
        <dbReference type="ARBA" id="ARBA00023015"/>
    </source>
</evidence>
<dbReference type="GO" id="GO:0006355">
    <property type="term" value="P:regulation of DNA-templated transcription"/>
    <property type="evidence" value="ECO:0007669"/>
    <property type="project" value="InterPro"/>
</dbReference>
<dbReference type="Pfam" id="PF13401">
    <property type="entry name" value="AAA_22"/>
    <property type="match status" value="1"/>
</dbReference>
<feature type="domain" description="HTH luxR-type" evidence="4">
    <location>
        <begin position="815"/>
        <end position="880"/>
    </location>
</feature>
<dbReference type="SUPFAM" id="SSF52540">
    <property type="entry name" value="P-loop containing nucleoside triphosphate hydrolases"/>
    <property type="match status" value="1"/>
</dbReference>
<reference evidence="5 6" key="1">
    <citation type="journal article" date="2019" name="Emerg. Microbes Infect.">
        <title>Comprehensive subspecies identification of 175 nontuberculous mycobacteria species based on 7547 genomic profiles.</title>
        <authorList>
            <person name="Matsumoto Y."/>
            <person name="Kinjo T."/>
            <person name="Motooka D."/>
            <person name="Nabeya D."/>
            <person name="Jung N."/>
            <person name="Uechi K."/>
            <person name="Horii T."/>
            <person name="Iida T."/>
            <person name="Fujita J."/>
            <person name="Nakamura S."/>
        </authorList>
    </citation>
    <scope>NUCLEOTIDE SEQUENCE [LARGE SCALE GENOMIC DNA]</scope>
    <source>
        <strain evidence="5 6">JCM 12143</strain>
    </source>
</reference>
<dbReference type="CDD" id="cd06170">
    <property type="entry name" value="LuxR_C_like"/>
    <property type="match status" value="1"/>
</dbReference>
<dbReference type="InterPro" id="IPR036388">
    <property type="entry name" value="WH-like_DNA-bd_sf"/>
</dbReference>
<evidence type="ECO:0000256" key="2">
    <source>
        <dbReference type="ARBA" id="ARBA00023125"/>
    </source>
</evidence>
<evidence type="ECO:0000256" key="3">
    <source>
        <dbReference type="ARBA" id="ARBA00023163"/>
    </source>
</evidence>
<dbReference type="PRINTS" id="PR00038">
    <property type="entry name" value="HTHLUXR"/>
</dbReference>
<evidence type="ECO:0000259" key="4">
    <source>
        <dbReference type="PROSITE" id="PS50043"/>
    </source>
</evidence>
<dbReference type="PANTHER" id="PTHR44688:SF16">
    <property type="entry name" value="DNA-BINDING TRANSCRIPTIONAL ACTIVATOR DEVR_DOSR"/>
    <property type="match status" value="1"/>
</dbReference>
<organism evidence="5 6">
    <name type="scientific">Mycolicibacter terrae</name>
    <dbReference type="NCBI Taxonomy" id="1788"/>
    <lineage>
        <taxon>Bacteria</taxon>
        <taxon>Bacillati</taxon>
        <taxon>Actinomycetota</taxon>
        <taxon>Actinomycetes</taxon>
        <taxon>Mycobacteriales</taxon>
        <taxon>Mycobacteriaceae</taxon>
        <taxon>Mycolicibacter</taxon>
    </lineage>
</organism>
<dbReference type="InterPro" id="IPR027417">
    <property type="entry name" value="P-loop_NTPase"/>
</dbReference>
<dbReference type="SUPFAM" id="SSF46894">
    <property type="entry name" value="C-terminal effector domain of the bipartite response regulators"/>
    <property type="match status" value="1"/>
</dbReference>
<dbReference type="GO" id="GO:0016887">
    <property type="term" value="F:ATP hydrolysis activity"/>
    <property type="evidence" value="ECO:0007669"/>
    <property type="project" value="InterPro"/>
</dbReference>
<sequence>MRMTAESSSTWPIIGRDGELREALTALEPDSGFQGVALVGDSGVGKSTLARALGARLTADGRSVRFVLGTQTGRDVPLGAFSRSVTVDAAHEPAAMLAAAHQNFAVVDNPLIVVDDAQLLDPLSATLVYQLAAEGTAQLILVVRSGETLLDAVTALLKERLLWNMRINPFTREQTGELARRVLGGAVSPQVINRLHDRSGGSPLYLRGLLRGGRQNGVLVEDEYGWQLRGSLHPDQELSALLEFRLQSLRPEELEALEILATAELLDWEVFRELCSPEAVSELEHHRLIHLACDGRGTLVQVTHPIFGEAVLERVGVVHSRRLNGVLFTAFDKYLRKGGRRLRLPDVRGKIRMAQFMIRSDLDPDVDLILGAAVKAAAMSNLGHAEELARFVFDRDGGLPAALVLANALCWQGRGDDAEEVLTDVDLDGADEASVVQWGCVRASNLFWNCGEIDSACQVLAEVRDRAHSEVSAELIHALEVAFAFFTGDLTMTIRAEPQFCAEEVSPAVTVLTALSTAHALAKAGRFDEVARIADIGLRAAARGRSGTIQFNLGIAEVMALVTAGDYSAAELAAERYATMAAGVPEPDAMAGVLFGLVHLARGRLPLACSVLEDSVPVLSGAAPSLWPMLATAWCAQAEAARGNAVSASVALRHCEEAYGPQIAAFQPELELARAWERASHGQTSEGRAHALRAAQRARRSGMLAVELRALHTAVRFGDPTHADRLAELAETLATPLSEAVAAHARGLTDQDGDLLSTTSDRFAAMGAFAFAADAAAQASAEYARSGQRGKQLEASTRTQWLAGQGDIHTPAVAAATQPLPITAREREIAMLVAAGLPNREIAARLSVSVRTIDGHLYRMFAKLGIERRDQLIRLLNGVQSEA</sequence>
<dbReference type="InterPro" id="IPR000792">
    <property type="entry name" value="Tscrpt_reg_LuxR_C"/>
</dbReference>
<proteinExistence type="predicted"/>
<dbReference type="InterPro" id="IPR049945">
    <property type="entry name" value="AAA_22"/>
</dbReference>
<dbReference type="PANTHER" id="PTHR44688">
    <property type="entry name" value="DNA-BINDING TRANSCRIPTIONAL ACTIVATOR DEVR_DOSR"/>
    <property type="match status" value="1"/>
</dbReference>
<dbReference type="Gene3D" id="3.40.50.300">
    <property type="entry name" value="P-loop containing nucleotide triphosphate hydrolases"/>
    <property type="match status" value="1"/>
</dbReference>
<dbReference type="InterPro" id="IPR016032">
    <property type="entry name" value="Sig_transdc_resp-reg_C-effctor"/>
</dbReference>
<dbReference type="PROSITE" id="PS50043">
    <property type="entry name" value="HTH_LUXR_2"/>
    <property type="match status" value="1"/>
</dbReference>
<evidence type="ECO:0000313" key="6">
    <source>
        <dbReference type="Proteomes" id="UP000467636"/>
    </source>
</evidence>
<keyword evidence="6" id="KW-1185">Reference proteome</keyword>
<dbReference type="InterPro" id="IPR003593">
    <property type="entry name" value="AAA+_ATPase"/>
</dbReference>
<accession>A0AAD1MG65</accession>
<keyword evidence="3" id="KW-0804">Transcription</keyword>
<keyword evidence="1" id="KW-0805">Transcription regulation</keyword>
<keyword evidence="2" id="KW-0238">DNA-binding</keyword>
<gene>
    <name evidence="5" type="ORF">MTER_26730</name>
</gene>
<dbReference type="Proteomes" id="UP000467636">
    <property type="component" value="Chromosome"/>
</dbReference>
<dbReference type="SMART" id="SM00382">
    <property type="entry name" value="AAA"/>
    <property type="match status" value="1"/>
</dbReference>
<evidence type="ECO:0000313" key="5">
    <source>
        <dbReference type="EMBL" id="BBX23262.1"/>
    </source>
</evidence>
<dbReference type="PROSITE" id="PS00622">
    <property type="entry name" value="HTH_LUXR_1"/>
    <property type="match status" value="1"/>
</dbReference>
<protein>
    <submittedName>
        <fullName evidence="5">LuxR family transcriptional regulator</fullName>
    </submittedName>
</protein>
<dbReference type="Pfam" id="PF00196">
    <property type="entry name" value="GerE"/>
    <property type="match status" value="1"/>
</dbReference>
<dbReference type="SMART" id="SM00421">
    <property type="entry name" value="HTH_LUXR"/>
    <property type="match status" value="1"/>
</dbReference>
<dbReference type="GO" id="GO:0003677">
    <property type="term" value="F:DNA binding"/>
    <property type="evidence" value="ECO:0007669"/>
    <property type="project" value="UniProtKB-KW"/>
</dbReference>
<dbReference type="Gene3D" id="1.10.10.10">
    <property type="entry name" value="Winged helix-like DNA-binding domain superfamily/Winged helix DNA-binding domain"/>
    <property type="match status" value="1"/>
</dbReference>
<dbReference type="AlphaFoldDB" id="A0AAD1MG65"/>
<name>A0AAD1MG65_9MYCO</name>